<dbReference type="AlphaFoldDB" id="A0A803R7F6"/>
<dbReference type="Gramene" id="novel_model_5988_5bd9a17a">
    <property type="protein sequence ID" value="cds.novel_model_5988_5bd9a17a"/>
    <property type="gene ID" value="novel_gene_3061_5bd9a17a"/>
</dbReference>
<dbReference type="Proteomes" id="UP000596661">
    <property type="component" value="Chromosome 7"/>
</dbReference>
<feature type="chain" id="PRO_5031384708" description="Secreted protein" evidence="2">
    <location>
        <begin position="21"/>
        <end position="81"/>
    </location>
</feature>
<sequence length="81" mass="8962">MMLCIRYLVLLVLIINIGVSSNNSRCLCLAQDPYGDYGTPYRPLTPGNRKTTTQAATTTNTNTNTNTNHPTFYKSPPRPAN</sequence>
<organism evidence="3 4">
    <name type="scientific">Cannabis sativa</name>
    <name type="common">Hemp</name>
    <name type="synonym">Marijuana</name>
    <dbReference type="NCBI Taxonomy" id="3483"/>
    <lineage>
        <taxon>Eukaryota</taxon>
        <taxon>Viridiplantae</taxon>
        <taxon>Streptophyta</taxon>
        <taxon>Embryophyta</taxon>
        <taxon>Tracheophyta</taxon>
        <taxon>Spermatophyta</taxon>
        <taxon>Magnoliopsida</taxon>
        <taxon>eudicotyledons</taxon>
        <taxon>Gunneridae</taxon>
        <taxon>Pentapetalae</taxon>
        <taxon>rosids</taxon>
        <taxon>fabids</taxon>
        <taxon>Rosales</taxon>
        <taxon>Cannabaceae</taxon>
        <taxon>Cannabis</taxon>
    </lineage>
</organism>
<dbReference type="EMBL" id="UZAU01000626">
    <property type="status" value="NOT_ANNOTATED_CDS"/>
    <property type="molecule type" value="Genomic_DNA"/>
</dbReference>
<proteinExistence type="predicted"/>
<evidence type="ECO:0000256" key="1">
    <source>
        <dbReference type="SAM" id="MobiDB-lite"/>
    </source>
</evidence>
<keyword evidence="4" id="KW-1185">Reference proteome</keyword>
<evidence type="ECO:0000256" key="2">
    <source>
        <dbReference type="SAM" id="SignalP"/>
    </source>
</evidence>
<name>A0A803R7F6_CANSA</name>
<evidence type="ECO:0008006" key="5">
    <source>
        <dbReference type="Google" id="ProtNLM"/>
    </source>
</evidence>
<reference evidence="3" key="1">
    <citation type="submission" date="2018-11" db="EMBL/GenBank/DDBJ databases">
        <authorList>
            <person name="Grassa J C."/>
        </authorList>
    </citation>
    <scope>NUCLEOTIDE SEQUENCE [LARGE SCALE GENOMIC DNA]</scope>
</reference>
<dbReference type="EnsemblPlants" id="novel_model_5988_5bd9a17a">
    <property type="protein sequence ID" value="cds.novel_model_5988_5bd9a17a"/>
    <property type="gene ID" value="novel_gene_3061_5bd9a17a"/>
</dbReference>
<accession>A0A803R7F6</accession>
<evidence type="ECO:0000313" key="3">
    <source>
        <dbReference type="EnsemblPlants" id="cds.novel_model_5988_5bd9a17a"/>
    </source>
</evidence>
<protein>
    <recommendedName>
        <fullName evidence="5">Secreted protein</fullName>
    </recommendedName>
</protein>
<feature type="signal peptide" evidence="2">
    <location>
        <begin position="1"/>
        <end position="20"/>
    </location>
</feature>
<feature type="compositionally biased region" description="Low complexity" evidence="1">
    <location>
        <begin position="51"/>
        <end position="68"/>
    </location>
</feature>
<evidence type="ECO:0000313" key="4">
    <source>
        <dbReference type="Proteomes" id="UP000596661"/>
    </source>
</evidence>
<reference evidence="3" key="2">
    <citation type="submission" date="2021-03" db="UniProtKB">
        <authorList>
            <consortium name="EnsemblPlants"/>
        </authorList>
    </citation>
    <scope>IDENTIFICATION</scope>
</reference>
<keyword evidence="2" id="KW-0732">Signal</keyword>
<feature type="region of interest" description="Disordered" evidence="1">
    <location>
        <begin position="40"/>
        <end position="81"/>
    </location>
</feature>